<gene>
    <name evidence="2" type="ORF">GPJ59_21060</name>
</gene>
<organism evidence="2 3">
    <name type="scientific">Streptomyces bambusae</name>
    <dbReference type="NCBI Taxonomy" id="1550616"/>
    <lineage>
        <taxon>Bacteria</taxon>
        <taxon>Bacillati</taxon>
        <taxon>Actinomycetota</taxon>
        <taxon>Actinomycetes</taxon>
        <taxon>Kitasatosporales</taxon>
        <taxon>Streptomycetaceae</taxon>
        <taxon>Streptomyces</taxon>
    </lineage>
</organism>
<dbReference type="EMBL" id="WTFF01000154">
    <property type="protein sequence ID" value="MBW5484303.1"/>
    <property type="molecule type" value="Genomic_DNA"/>
</dbReference>
<comment type="caution">
    <text evidence="2">The sequence shown here is derived from an EMBL/GenBank/DDBJ whole genome shotgun (WGS) entry which is preliminary data.</text>
</comment>
<name>A0ABS6Z967_9ACTN</name>
<protein>
    <submittedName>
        <fullName evidence="2">Uncharacterized protein</fullName>
    </submittedName>
</protein>
<dbReference type="Proteomes" id="UP000812013">
    <property type="component" value="Unassembled WGS sequence"/>
</dbReference>
<evidence type="ECO:0000313" key="3">
    <source>
        <dbReference type="Proteomes" id="UP000812013"/>
    </source>
</evidence>
<accession>A0ABS6Z967</accession>
<reference evidence="2 3" key="1">
    <citation type="submission" date="2019-12" db="EMBL/GenBank/DDBJ databases">
        <title>Genome sequence of Streptomyces bambusae.</title>
        <authorList>
            <person name="Bansal K."/>
            <person name="Choksket S."/>
            <person name="Korpole S."/>
            <person name="Patil P.B."/>
        </authorList>
    </citation>
    <scope>NUCLEOTIDE SEQUENCE [LARGE SCALE GENOMIC DNA]</scope>
    <source>
        <strain evidence="2 3">SK60</strain>
    </source>
</reference>
<dbReference type="RefSeq" id="WP_219668787.1">
    <property type="nucleotide sequence ID" value="NZ_WTFF01000154.1"/>
</dbReference>
<evidence type="ECO:0000313" key="2">
    <source>
        <dbReference type="EMBL" id="MBW5484303.1"/>
    </source>
</evidence>
<sequence>MELTHVGAVLLAEERLPGIGPGYFRSDAWQVRDGAVRMVGREGEDLLLARISADPVRIFDARERRAAPRIGPRPDARRTSFASPLPDGALAVLGSGYAAVVEADGRTRWTYEHEPWADEHTASGACTTDASGTRLLVTTPGPMPAGAPYAGDLLVVLALADGRLLGQTVLPSASAGYGFQQSLTDPAQIFLDAPQGDTCHALLVTLDGDVPRAEHVGYEDEPFAGLARDGAFLKLDVGGEWLGRYRPGDPDVSADAEDVLPEGLRFVGYRPGFLDTDRVLAAVAEHQDGQDNRHLLLDAHTLRPTAELAYEGTTCCDPLPLGDGTWLTTHPDDTLRRWRPAISSPAGGPSHFQPHRRSPALSSPAGV</sequence>
<proteinExistence type="predicted"/>
<feature type="region of interest" description="Disordered" evidence="1">
    <location>
        <begin position="337"/>
        <end position="367"/>
    </location>
</feature>
<keyword evidence="3" id="KW-1185">Reference proteome</keyword>
<evidence type="ECO:0000256" key="1">
    <source>
        <dbReference type="SAM" id="MobiDB-lite"/>
    </source>
</evidence>